<feature type="domain" description="PAS" evidence="1">
    <location>
        <begin position="1"/>
        <end position="45"/>
    </location>
</feature>
<reference evidence="2 3" key="1">
    <citation type="submission" date="2016-02" db="EMBL/GenBank/DDBJ databases">
        <title>Genome sequence of Clostridium thermobutyricum DSM 4928.</title>
        <authorList>
            <person name="Poehlein A."/>
            <person name="Daniel R."/>
        </authorList>
    </citation>
    <scope>NUCLEOTIDE SEQUENCE [LARGE SCALE GENOMIC DNA]</scope>
    <source>
        <strain evidence="2 3">DSM 4928</strain>
    </source>
</reference>
<dbReference type="RefSeq" id="WP_242945606.1">
    <property type="nucleotide sequence ID" value="NZ_LTAY01000019.1"/>
</dbReference>
<dbReference type="GO" id="GO:0006355">
    <property type="term" value="P:regulation of DNA-templated transcription"/>
    <property type="evidence" value="ECO:0007669"/>
    <property type="project" value="InterPro"/>
</dbReference>
<evidence type="ECO:0000313" key="3">
    <source>
        <dbReference type="Proteomes" id="UP000191448"/>
    </source>
</evidence>
<dbReference type="Pfam" id="PF13188">
    <property type="entry name" value="PAS_8"/>
    <property type="match status" value="1"/>
</dbReference>
<evidence type="ECO:0000259" key="1">
    <source>
        <dbReference type="PROSITE" id="PS50112"/>
    </source>
</evidence>
<gene>
    <name evidence="2" type="ORF">CLTHE_03580</name>
</gene>
<dbReference type="EMBL" id="LTAY01000019">
    <property type="protein sequence ID" value="OPX50146.1"/>
    <property type="molecule type" value="Genomic_DNA"/>
</dbReference>
<protein>
    <recommendedName>
        <fullName evidence="1">PAS domain-containing protein</fullName>
    </recommendedName>
</protein>
<dbReference type="InterPro" id="IPR000014">
    <property type="entry name" value="PAS"/>
</dbReference>
<proteinExistence type="predicted"/>
<dbReference type="InterPro" id="IPR035965">
    <property type="entry name" value="PAS-like_dom_sf"/>
</dbReference>
<dbReference type="Gene3D" id="3.30.450.20">
    <property type="entry name" value="PAS domain"/>
    <property type="match status" value="1"/>
</dbReference>
<dbReference type="PROSITE" id="PS50112">
    <property type="entry name" value="PAS"/>
    <property type="match status" value="1"/>
</dbReference>
<organism evidence="2 3">
    <name type="scientific">Clostridium thermobutyricum DSM 4928</name>
    <dbReference type="NCBI Taxonomy" id="1121339"/>
    <lineage>
        <taxon>Bacteria</taxon>
        <taxon>Bacillati</taxon>
        <taxon>Bacillota</taxon>
        <taxon>Clostridia</taxon>
        <taxon>Eubacteriales</taxon>
        <taxon>Clostridiaceae</taxon>
        <taxon>Clostridium</taxon>
    </lineage>
</organism>
<comment type="caution">
    <text evidence="2">The sequence shown here is derived from an EMBL/GenBank/DDBJ whole genome shotgun (WGS) entry which is preliminary data.</text>
</comment>
<dbReference type="Proteomes" id="UP000191448">
    <property type="component" value="Unassembled WGS sequence"/>
</dbReference>
<dbReference type="SUPFAM" id="SSF55785">
    <property type="entry name" value="PYP-like sensor domain (PAS domain)"/>
    <property type="match status" value="1"/>
</dbReference>
<evidence type="ECO:0000313" key="2">
    <source>
        <dbReference type="EMBL" id="OPX50146.1"/>
    </source>
</evidence>
<dbReference type="AlphaFoldDB" id="A0A1V4SYN6"/>
<sequence length="55" mass="6668">MQNIFKMLLENIDFPVWIKDLNLKFIFANEKYAKFINKNKEEIVGLKNEDLFKCQ</sequence>
<name>A0A1V4SYN6_9CLOT</name>
<accession>A0A1V4SYN6</accession>